<evidence type="ECO:0000256" key="1">
    <source>
        <dbReference type="SAM" id="MobiDB-lite"/>
    </source>
</evidence>
<protein>
    <submittedName>
        <fullName evidence="2">Uncharacterized protein</fullName>
    </submittedName>
</protein>
<gene>
    <name evidence="2" type="ORF">Tco_1082812</name>
</gene>
<reference evidence="2" key="2">
    <citation type="submission" date="2022-01" db="EMBL/GenBank/DDBJ databases">
        <authorList>
            <person name="Yamashiro T."/>
            <person name="Shiraishi A."/>
            <person name="Satake H."/>
            <person name="Nakayama K."/>
        </authorList>
    </citation>
    <scope>NUCLEOTIDE SEQUENCE</scope>
</reference>
<evidence type="ECO:0000313" key="3">
    <source>
        <dbReference type="Proteomes" id="UP001151760"/>
    </source>
</evidence>
<evidence type="ECO:0000313" key="2">
    <source>
        <dbReference type="EMBL" id="GJT93967.1"/>
    </source>
</evidence>
<accession>A0ABQ5I3M9</accession>
<sequence>MTLDIHNWPSFAHQELLKIVKDEIYPIVNQVNARVQNFKIQFLKEAAKFVRDFKSLANEADESLAKHKDLKFEIERLLFLDKRTSPKVIPKDNPSKTSRVDNVMPNETVKASVRTKPITTSQPHVISQENVNSNLNGISSTGVESTAKTRRPQPRRNIKNDRVPSASKSSCVKNKDAEVEEHYMNLLLSNNKKHMSFECNNIKLAIRNDKSKVVCAICKQYLITANHDVCVLNYVNGMNSRDSNQSANVSNVANQKKHKPKVRKPKKLGSKERLASPKPSKPRICIRWSPTRRIFDLKGKIIASSEYECQSDCSIGDNACTSNPQEPTSKRFPNSTFSLPGRLNMFMVCRLGMLKAYDRKFEAPHKFHLEISRNRPL</sequence>
<feature type="compositionally biased region" description="Polar residues" evidence="1">
    <location>
        <begin position="130"/>
        <end position="146"/>
    </location>
</feature>
<proteinExistence type="predicted"/>
<feature type="compositionally biased region" description="Low complexity" evidence="1">
    <location>
        <begin position="243"/>
        <end position="254"/>
    </location>
</feature>
<feature type="region of interest" description="Disordered" evidence="1">
    <location>
        <begin position="130"/>
        <end position="173"/>
    </location>
</feature>
<reference evidence="2" key="1">
    <citation type="journal article" date="2022" name="Int. J. Mol. Sci.">
        <title>Draft Genome of Tanacetum Coccineum: Genomic Comparison of Closely Related Tanacetum-Family Plants.</title>
        <authorList>
            <person name="Yamashiro T."/>
            <person name="Shiraishi A."/>
            <person name="Nakayama K."/>
            <person name="Satake H."/>
        </authorList>
    </citation>
    <scope>NUCLEOTIDE SEQUENCE</scope>
</reference>
<feature type="compositionally biased region" description="Basic residues" evidence="1">
    <location>
        <begin position="255"/>
        <end position="268"/>
    </location>
</feature>
<feature type="compositionally biased region" description="Basic residues" evidence="1">
    <location>
        <begin position="148"/>
        <end position="157"/>
    </location>
</feature>
<dbReference type="EMBL" id="BQNB010020253">
    <property type="protein sequence ID" value="GJT93967.1"/>
    <property type="molecule type" value="Genomic_DNA"/>
</dbReference>
<name>A0ABQ5I3M9_9ASTR</name>
<keyword evidence="3" id="KW-1185">Reference proteome</keyword>
<comment type="caution">
    <text evidence="2">The sequence shown here is derived from an EMBL/GenBank/DDBJ whole genome shotgun (WGS) entry which is preliminary data.</text>
</comment>
<organism evidence="2 3">
    <name type="scientific">Tanacetum coccineum</name>
    <dbReference type="NCBI Taxonomy" id="301880"/>
    <lineage>
        <taxon>Eukaryota</taxon>
        <taxon>Viridiplantae</taxon>
        <taxon>Streptophyta</taxon>
        <taxon>Embryophyta</taxon>
        <taxon>Tracheophyta</taxon>
        <taxon>Spermatophyta</taxon>
        <taxon>Magnoliopsida</taxon>
        <taxon>eudicotyledons</taxon>
        <taxon>Gunneridae</taxon>
        <taxon>Pentapetalae</taxon>
        <taxon>asterids</taxon>
        <taxon>campanulids</taxon>
        <taxon>Asterales</taxon>
        <taxon>Asteraceae</taxon>
        <taxon>Asteroideae</taxon>
        <taxon>Anthemideae</taxon>
        <taxon>Anthemidinae</taxon>
        <taxon>Tanacetum</taxon>
    </lineage>
</organism>
<feature type="region of interest" description="Disordered" evidence="1">
    <location>
        <begin position="241"/>
        <end position="283"/>
    </location>
</feature>
<dbReference type="Proteomes" id="UP001151760">
    <property type="component" value="Unassembled WGS sequence"/>
</dbReference>